<dbReference type="InterPro" id="IPR027417">
    <property type="entry name" value="P-loop_NTPase"/>
</dbReference>
<dbReference type="SUPFAM" id="SSF52540">
    <property type="entry name" value="P-loop containing nucleoside triphosphate hydrolases"/>
    <property type="match status" value="1"/>
</dbReference>
<evidence type="ECO:0000256" key="1">
    <source>
        <dbReference type="ARBA" id="ARBA00022741"/>
    </source>
</evidence>
<dbReference type="Proteomes" id="UP000234254">
    <property type="component" value="Unassembled WGS sequence"/>
</dbReference>
<proteinExistence type="predicted"/>
<dbReference type="GeneID" id="36547933"/>
<dbReference type="AlphaFoldDB" id="A0A2I1CXI9"/>
<protein>
    <submittedName>
        <fullName evidence="3">Uncharacterized protein</fullName>
    </submittedName>
</protein>
<keyword evidence="1" id="KW-0547">Nucleotide-binding</keyword>
<name>A0A2I1CXI9_ASPC2</name>
<evidence type="ECO:0000256" key="2">
    <source>
        <dbReference type="ARBA" id="ARBA00023134"/>
    </source>
</evidence>
<dbReference type="InterPro" id="IPR006689">
    <property type="entry name" value="Small_GTPase_ARF/SAR"/>
</dbReference>
<dbReference type="Pfam" id="PF00025">
    <property type="entry name" value="Arf"/>
    <property type="match status" value="1"/>
</dbReference>
<comment type="caution">
    <text evidence="3">The sequence shown here is derived from an EMBL/GenBank/DDBJ whole genome shotgun (WGS) entry which is preliminary data.</text>
</comment>
<reference evidence="3" key="1">
    <citation type="submission" date="2016-12" db="EMBL/GenBank/DDBJ databases">
        <title>The genomes of Aspergillus section Nigri reveals drivers in fungal speciation.</title>
        <authorList>
            <consortium name="DOE Joint Genome Institute"/>
            <person name="Vesth T.C."/>
            <person name="Nybo J."/>
            <person name="Theobald S."/>
            <person name="Brandl J."/>
            <person name="Frisvad J.C."/>
            <person name="Nielsen K.F."/>
            <person name="Lyhne E.K."/>
            <person name="Kogle M.E."/>
            <person name="Kuo A."/>
            <person name="Riley R."/>
            <person name="Clum A."/>
            <person name="Nolan M."/>
            <person name="Lipzen A."/>
            <person name="Salamov A."/>
            <person name="Henrissat B."/>
            <person name="Wiebenga A."/>
            <person name="De vries R.P."/>
            <person name="Grigoriev I.V."/>
            <person name="Mortensen U.H."/>
            <person name="Andersen M.R."/>
            <person name="Baker S.E."/>
        </authorList>
    </citation>
    <scope>NUCLEOTIDE SEQUENCE</scope>
    <source>
        <strain evidence="3">IBT 28561</strain>
    </source>
</reference>
<sequence>MFGSEVDTFERETFEYPQKCSWTVSNVTLGSDIIKPQLRQYLRNTDVVIYVHDCDPRLDSSHDRTPYLHLWVELMLERRCQFLYIVPNKQDLLSSDQARDVAINLPKLYEKELARYSREIQWRIADHKISARTGEGAREILNEIYDEISRRKNPTSISSPSPRLTISSPCLERRIQRGSSVYPPEAPAFWALFTSADIPSWDHHVHLKVAYILVLEYMKFQRNTFAMADTLLAHLRVLRHIQPQKFPYKEHRTMTIFWLVQLQVAIIDYSLHNNLDSYPCWHDFSDILFHQPTLQDPRLWTSYYTDSDLFGGNRAWNKWVSPSRQPLPALAPPLDQPACLPLVHGGSGRLPRFAFAVMQYICESSADETNIIAQALSALQTTTVRMRAVGAGIPPYSKTHACYWIHMVRACLLSLDPLESGRTINASQLTFAEFDRLFQLQSASWAAYYSQATWDALRSRTEFVAPDKKALPHVLNVAGCPDLEKLLDRELESKVAEKISQSLEDFLSAILAESRKVEIDTPSCCAEAVDCDWGIPTAGSKTTNWYT</sequence>
<dbReference type="GO" id="GO:0005525">
    <property type="term" value="F:GTP binding"/>
    <property type="evidence" value="ECO:0007669"/>
    <property type="project" value="UniProtKB-KW"/>
</dbReference>
<dbReference type="VEuPathDB" id="FungiDB:P168DRAFT_320888"/>
<dbReference type="RefSeq" id="XP_024690941.1">
    <property type="nucleotide sequence ID" value="XM_024840409.1"/>
</dbReference>
<keyword evidence="2" id="KW-0342">GTP-binding</keyword>
<evidence type="ECO:0000313" key="3">
    <source>
        <dbReference type="EMBL" id="PKY02347.1"/>
    </source>
</evidence>
<keyword evidence="4" id="KW-1185">Reference proteome</keyword>
<accession>A0A2I1CXI9</accession>
<dbReference type="OrthoDB" id="427186at2759"/>
<organism evidence="3 4">
    <name type="scientific">Aspergillus campestris (strain IBT 28561)</name>
    <dbReference type="NCBI Taxonomy" id="1392248"/>
    <lineage>
        <taxon>Eukaryota</taxon>
        <taxon>Fungi</taxon>
        <taxon>Dikarya</taxon>
        <taxon>Ascomycota</taxon>
        <taxon>Pezizomycotina</taxon>
        <taxon>Eurotiomycetes</taxon>
        <taxon>Eurotiomycetidae</taxon>
        <taxon>Eurotiales</taxon>
        <taxon>Aspergillaceae</taxon>
        <taxon>Aspergillus</taxon>
        <taxon>Aspergillus subgen. Circumdati</taxon>
    </lineage>
</organism>
<dbReference type="EMBL" id="MSFM01000010">
    <property type="protein sequence ID" value="PKY02347.1"/>
    <property type="molecule type" value="Genomic_DNA"/>
</dbReference>
<dbReference type="Gene3D" id="3.40.50.300">
    <property type="entry name" value="P-loop containing nucleotide triphosphate hydrolases"/>
    <property type="match status" value="1"/>
</dbReference>
<evidence type="ECO:0000313" key="4">
    <source>
        <dbReference type="Proteomes" id="UP000234254"/>
    </source>
</evidence>
<gene>
    <name evidence="3" type="ORF">P168DRAFT_320888</name>
</gene>
<dbReference type="GO" id="GO:0003924">
    <property type="term" value="F:GTPase activity"/>
    <property type="evidence" value="ECO:0007669"/>
    <property type="project" value="InterPro"/>
</dbReference>